<dbReference type="AlphaFoldDB" id="A0A0F5YKA0"/>
<evidence type="ECO:0000313" key="11">
    <source>
        <dbReference type="Proteomes" id="UP000033607"/>
    </source>
</evidence>
<comment type="subcellular location">
    <subcellularLocation>
        <location evidence="1">Cellular thylakoid membrane</location>
        <topology evidence="1">Peripheral membrane protein</topology>
        <orientation evidence="1">Cytoplasmic side</orientation>
    </subcellularLocation>
</comment>
<evidence type="ECO:0000256" key="2">
    <source>
        <dbReference type="ARBA" id="ARBA00022531"/>
    </source>
</evidence>
<dbReference type="Pfam" id="PF01383">
    <property type="entry name" value="CpcD"/>
    <property type="match status" value="1"/>
</dbReference>
<evidence type="ECO:0000256" key="7">
    <source>
        <dbReference type="PROSITE-ProRule" id="PRU00775"/>
    </source>
</evidence>
<dbReference type="PANTHER" id="PTHR34011">
    <property type="entry name" value="PHYCOBILISOME 32.1 KDA LINKER POLYPEPTIDE, PHYCOCYANIN-ASSOCIATED, ROD 2-RELATED"/>
    <property type="match status" value="1"/>
</dbReference>
<evidence type="ECO:0000259" key="9">
    <source>
        <dbReference type="PROSITE" id="PS51445"/>
    </source>
</evidence>
<sequence length="292" mass="32855">MVFGPASRLGVSLFEETPPLELIPGRSEEEVESIIRAVYRQVLGNAYVMESERAIVPESQFKRGQLSVREFVRAIGKSDLYRSRFFETSPRYRFIELNFKHFLGRTPNGLEEMRIHSTILDTQGFEAEIDSYLDSNEYQNAYGESFVPYYRGYKSQPGQTMVGFTHMFAMLRGASSSDFKGSLSGKEPVLNKYVIQNIPLPVIPPSGGTVGDGWSFQEPAVGARTRNGVVGPNDEGKVFRIEVTAYRSLGKVSRVSKFPRSNKVYLVPFNKLSQEYQRIHRQGGVIASITPV</sequence>
<dbReference type="InterPro" id="IPR001297">
    <property type="entry name" value="PBS_linker_dom"/>
</dbReference>
<dbReference type="GO" id="GO:0030089">
    <property type="term" value="C:phycobilisome"/>
    <property type="evidence" value="ECO:0007669"/>
    <property type="project" value="UniProtKB-UniRule"/>
</dbReference>
<proteinExistence type="inferred from homology"/>
<feature type="domain" description="PBS-linker" evidence="9">
    <location>
        <begin position="1"/>
        <end position="179"/>
    </location>
</feature>
<gene>
    <name evidence="10" type="ORF">WN50_05410</name>
</gene>
<organism evidence="10 11">
    <name type="scientific">Limnoraphis robusta CS-951</name>
    <dbReference type="NCBI Taxonomy" id="1637645"/>
    <lineage>
        <taxon>Bacteria</taxon>
        <taxon>Bacillati</taxon>
        <taxon>Cyanobacteriota</taxon>
        <taxon>Cyanophyceae</taxon>
        <taxon>Oscillatoriophycideae</taxon>
        <taxon>Oscillatoriales</taxon>
        <taxon>Sirenicapillariaceae</taxon>
        <taxon>Limnoraphis</taxon>
    </lineage>
</organism>
<dbReference type="GO" id="GO:0031676">
    <property type="term" value="C:plasma membrane-derived thylakoid membrane"/>
    <property type="evidence" value="ECO:0007669"/>
    <property type="project" value="UniProtKB-SubCell"/>
</dbReference>
<dbReference type="PIRSF" id="PIRSF005898">
    <property type="entry name" value="Phycobilisome_CpeC/CpcI"/>
    <property type="match status" value="1"/>
</dbReference>
<name>A0A0F5YKA0_9CYAN</name>
<feature type="domain" description="CpcD-like" evidence="8">
    <location>
        <begin position="236"/>
        <end position="292"/>
    </location>
</feature>
<dbReference type="InterPro" id="IPR016470">
    <property type="entry name" value="Phycobilisome"/>
</dbReference>
<keyword evidence="5" id="KW-0793">Thylakoid</keyword>
<dbReference type="PATRIC" id="fig|1637645.4.peg.1732"/>
<keyword evidence="6" id="KW-0472">Membrane</keyword>
<evidence type="ECO:0000256" key="3">
    <source>
        <dbReference type="ARBA" id="ARBA00022549"/>
    </source>
</evidence>
<dbReference type="InterPro" id="IPR008213">
    <property type="entry name" value="CpcD-like_dom"/>
</dbReference>
<dbReference type="Gene3D" id="1.10.3130.20">
    <property type="entry name" value="Phycobilisome linker domain"/>
    <property type="match status" value="1"/>
</dbReference>
<reference evidence="10 11" key="1">
    <citation type="submission" date="2015-06" db="EMBL/GenBank/DDBJ databases">
        <title>Draft genome assembly of filamentous brackish cyanobacterium Limnoraphis robusta strain CS-951.</title>
        <authorList>
            <person name="Willis A."/>
            <person name="Parks M."/>
            <person name="Burford M.A."/>
        </authorList>
    </citation>
    <scope>NUCLEOTIDE SEQUENCE [LARGE SCALE GENOMIC DNA]</scope>
    <source>
        <strain evidence="10 11">CS-951</strain>
    </source>
</reference>
<keyword evidence="3" id="KW-0042">Antenna complex</keyword>
<keyword evidence="4 7" id="KW-0605">Phycobilisome</keyword>
<dbReference type="EMBL" id="LATL02000086">
    <property type="protein sequence ID" value="KKD39072.1"/>
    <property type="molecule type" value="Genomic_DNA"/>
</dbReference>
<comment type="caution">
    <text evidence="10">The sequence shown here is derived from an EMBL/GenBank/DDBJ whole genome shotgun (WGS) entry which is preliminary data.</text>
</comment>
<dbReference type="PROSITE" id="PS51441">
    <property type="entry name" value="CPCD_LIKE"/>
    <property type="match status" value="1"/>
</dbReference>
<evidence type="ECO:0000259" key="8">
    <source>
        <dbReference type="PROSITE" id="PS51441"/>
    </source>
</evidence>
<evidence type="ECO:0000256" key="5">
    <source>
        <dbReference type="ARBA" id="ARBA00023078"/>
    </source>
</evidence>
<evidence type="ECO:0000256" key="6">
    <source>
        <dbReference type="ARBA" id="ARBA00023136"/>
    </source>
</evidence>
<dbReference type="OrthoDB" id="420396at2"/>
<dbReference type="Proteomes" id="UP000033607">
    <property type="component" value="Unassembled WGS sequence"/>
</dbReference>
<dbReference type="GO" id="GO:0015979">
    <property type="term" value="P:photosynthesis"/>
    <property type="evidence" value="ECO:0007669"/>
    <property type="project" value="UniProtKB-KW"/>
</dbReference>
<dbReference type="PANTHER" id="PTHR34011:SF6">
    <property type="entry name" value="PHYCOBILIPROTEIN APCE"/>
    <property type="match status" value="1"/>
</dbReference>
<evidence type="ECO:0000313" key="10">
    <source>
        <dbReference type="EMBL" id="KKD39072.1"/>
    </source>
</evidence>
<dbReference type="RefSeq" id="WP_046277491.1">
    <property type="nucleotide sequence ID" value="NZ_LATL02000086.1"/>
</dbReference>
<evidence type="ECO:0000256" key="4">
    <source>
        <dbReference type="ARBA" id="ARBA00022738"/>
    </source>
</evidence>
<dbReference type="InterPro" id="IPR038255">
    <property type="entry name" value="PBS_linker_sf"/>
</dbReference>
<dbReference type="SMART" id="SM01094">
    <property type="entry name" value="CpcD"/>
    <property type="match status" value="1"/>
</dbReference>
<comment type="similarity">
    <text evidence="7">Belongs to the phycobilisome linker protein family.</text>
</comment>
<evidence type="ECO:0000256" key="1">
    <source>
        <dbReference type="ARBA" id="ARBA00004445"/>
    </source>
</evidence>
<keyword evidence="2" id="KW-0602">Photosynthesis</keyword>
<protein>
    <submittedName>
        <fullName evidence="10">Photosystem I reaction center subunit XII</fullName>
    </submittedName>
</protein>
<dbReference type="Pfam" id="PF00427">
    <property type="entry name" value="PBS_linker_poly"/>
    <property type="match status" value="1"/>
</dbReference>
<dbReference type="PROSITE" id="PS51445">
    <property type="entry name" value="PBS_LINKER"/>
    <property type="match status" value="1"/>
</dbReference>
<accession>A0A0F5YKA0</accession>